<protein>
    <submittedName>
        <fullName evidence="2">Uncharacterized protein</fullName>
    </submittedName>
</protein>
<dbReference type="Proteomes" id="UP000315167">
    <property type="component" value="Unassembled WGS sequence"/>
</dbReference>
<gene>
    <name evidence="2" type="ORF">IP90_03011</name>
</gene>
<reference evidence="2 3" key="1">
    <citation type="journal article" date="2015" name="Stand. Genomic Sci.">
        <title>Genomic Encyclopedia of Bacterial and Archaeal Type Strains, Phase III: the genomes of soil and plant-associated and newly described type strains.</title>
        <authorList>
            <person name="Whitman W.B."/>
            <person name="Woyke T."/>
            <person name="Klenk H.P."/>
            <person name="Zhou Y."/>
            <person name="Lilburn T.G."/>
            <person name="Beck B.J."/>
            <person name="De Vos P."/>
            <person name="Vandamme P."/>
            <person name="Eisen J.A."/>
            <person name="Garrity G."/>
            <person name="Hugenholtz P."/>
            <person name="Kyrpides N.C."/>
        </authorList>
    </citation>
    <scope>NUCLEOTIDE SEQUENCE [LARGE SCALE GENOMIC DNA]</scope>
    <source>
        <strain evidence="2 3">CGMCC 1.10821</strain>
    </source>
</reference>
<name>A0A562KWY3_9GAMM</name>
<organism evidence="2 3">
    <name type="scientific">Luteimonas cucumeris</name>
    <dbReference type="NCBI Taxonomy" id="985012"/>
    <lineage>
        <taxon>Bacteria</taxon>
        <taxon>Pseudomonadati</taxon>
        <taxon>Pseudomonadota</taxon>
        <taxon>Gammaproteobacteria</taxon>
        <taxon>Lysobacterales</taxon>
        <taxon>Lysobacteraceae</taxon>
        <taxon>Luteimonas</taxon>
    </lineage>
</organism>
<evidence type="ECO:0000313" key="2">
    <source>
        <dbReference type="EMBL" id="TWH99703.1"/>
    </source>
</evidence>
<feature type="region of interest" description="Disordered" evidence="1">
    <location>
        <begin position="1"/>
        <end position="25"/>
    </location>
</feature>
<accession>A0A562KWY3</accession>
<comment type="caution">
    <text evidence="2">The sequence shown here is derived from an EMBL/GenBank/DDBJ whole genome shotgun (WGS) entry which is preliminary data.</text>
</comment>
<proteinExistence type="predicted"/>
<evidence type="ECO:0000313" key="3">
    <source>
        <dbReference type="Proteomes" id="UP000315167"/>
    </source>
</evidence>
<keyword evidence="3" id="KW-1185">Reference proteome</keyword>
<dbReference type="EMBL" id="VLKN01000009">
    <property type="protein sequence ID" value="TWH99703.1"/>
    <property type="molecule type" value="Genomic_DNA"/>
</dbReference>
<evidence type="ECO:0000256" key="1">
    <source>
        <dbReference type="SAM" id="MobiDB-lite"/>
    </source>
</evidence>
<dbReference type="AlphaFoldDB" id="A0A562KWY3"/>
<sequence>MGEPVREPLARAGLLPKAKGESENLRELPNRNGIFVGKGLSSWPIKRK</sequence>